<reference evidence="1" key="1">
    <citation type="submission" date="2021-09" db="EMBL/GenBank/DDBJ databases">
        <authorList>
            <consortium name="AG Swart"/>
            <person name="Singh M."/>
            <person name="Singh A."/>
            <person name="Seah K."/>
            <person name="Emmerich C."/>
        </authorList>
    </citation>
    <scope>NUCLEOTIDE SEQUENCE</scope>
    <source>
        <strain evidence="1">ATCC30299</strain>
    </source>
</reference>
<sequence length="274" mass="32574">MEPIDDFNSANSLIDYFTFLRTPRKSGRRPSYDTWVLSLFNRGKKSLHPKKEYLRCQLIRGHKRINRNIMKLKFPKKTLNKLNELNDASVAAFDLLKKCFEKHREELSKISRTEEGPETDGKAKRYEIKQKSNRSFNHLFCKTYFEKFSVRESYHYYVSYLFSDFNLDSLCKKFGFRCCLMESEHTPYCYQKWGILHNYAAYEMLKEIEIQPFVDPQSIIMTRAGNCTEELAQIMGFMNFFKNDFPQEIKNQIDEFVNSNERNSSPEFASFANK</sequence>
<proteinExistence type="predicted"/>
<keyword evidence="2" id="KW-1185">Reference proteome</keyword>
<accession>A0AAU9IE77</accession>
<evidence type="ECO:0000313" key="2">
    <source>
        <dbReference type="Proteomes" id="UP001162131"/>
    </source>
</evidence>
<gene>
    <name evidence="1" type="ORF">BSTOLATCC_MIC1313</name>
</gene>
<name>A0AAU9IE77_9CILI</name>
<organism evidence="1 2">
    <name type="scientific">Blepharisma stoltei</name>
    <dbReference type="NCBI Taxonomy" id="1481888"/>
    <lineage>
        <taxon>Eukaryota</taxon>
        <taxon>Sar</taxon>
        <taxon>Alveolata</taxon>
        <taxon>Ciliophora</taxon>
        <taxon>Postciliodesmatophora</taxon>
        <taxon>Heterotrichea</taxon>
        <taxon>Heterotrichida</taxon>
        <taxon>Blepharismidae</taxon>
        <taxon>Blepharisma</taxon>
    </lineage>
</organism>
<comment type="caution">
    <text evidence="1">The sequence shown here is derived from an EMBL/GenBank/DDBJ whole genome shotgun (WGS) entry which is preliminary data.</text>
</comment>
<evidence type="ECO:0008006" key="3">
    <source>
        <dbReference type="Google" id="ProtNLM"/>
    </source>
</evidence>
<protein>
    <recommendedName>
        <fullName evidence="3">LAGLIDADG homing endonuclease</fullName>
    </recommendedName>
</protein>
<evidence type="ECO:0000313" key="1">
    <source>
        <dbReference type="EMBL" id="CAG9310468.1"/>
    </source>
</evidence>
<dbReference type="EMBL" id="CAJZBQ010000002">
    <property type="protein sequence ID" value="CAG9310468.1"/>
    <property type="molecule type" value="Genomic_DNA"/>
</dbReference>
<dbReference type="AlphaFoldDB" id="A0AAU9IE77"/>
<dbReference type="Proteomes" id="UP001162131">
    <property type="component" value="Unassembled WGS sequence"/>
</dbReference>